<evidence type="ECO:0000313" key="1">
    <source>
        <dbReference type="EMBL" id="KKK71428.1"/>
    </source>
</evidence>
<proteinExistence type="predicted"/>
<organism evidence="1">
    <name type="scientific">marine sediment metagenome</name>
    <dbReference type="NCBI Taxonomy" id="412755"/>
    <lineage>
        <taxon>unclassified sequences</taxon>
        <taxon>metagenomes</taxon>
        <taxon>ecological metagenomes</taxon>
    </lineage>
</organism>
<protein>
    <submittedName>
        <fullName evidence="1">Uncharacterized protein</fullName>
    </submittedName>
</protein>
<reference evidence="1" key="1">
    <citation type="journal article" date="2015" name="Nature">
        <title>Complex archaea that bridge the gap between prokaryotes and eukaryotes.</title>
        <authorList>
            <person name="Spang A."/>
            <person name="Saw J.H."/>
            <person name="Jorgensen S.L."/>
            <person name="Zaremba-Niedzwiedzka K."/>
            <person name="Martijn J."/>
            <person name="Lind A.E."/>
            <person name="van Eijk R."/>
            <person name="Schleper C."/>
            <person name="Guy L."/>
            <person name="Ettema T.J."/>
        </authorList>
    </citation>
    <scope>NUCLEOTIDE SEQUENCE</scope>
</reference>
<dbReference type="AlphaFoldDB" id="A0A0F8XR63"/>
<name>A0A0F8XR63_9ZZZZ</name>
<comment type="caution">
    <text evidence="1">The sequence shown here is derived from an EMBL/GenBank/DDBJ whole genome shotgun (WGS) entry which is preliminary data.</text>
</comment>
<sequence length="67" mass="7061">MTNEKKKPPVNAEAVPLICRVCGPVRGAVAALPRVALGGLRLLACPRCRRVLAVKRRDDAAGGKDDA</sequence>
<dbReference type="EMBL" id="LAZR01057739">
    <property type="protein sequence ID" value="KKK71428.1"/>
    <property type="molecule type" value="Genomic_DNA"/>
</dbReference>
<gene>
    <name evidence="1" type="ORF">LCGC14_2914040</name>
</gene>
<accession>A0A0F8XR63</accession>